<dbReference type="AlphaFoldDB" id="A0A975Q5D0"/>
<dbReference type="Proteomes" id="UP000679226">
    <property type="component" value="Chromosome"/>
</dbReference>
<gene>
    <name evidence="1" type="ORF">INE88_01122</name>
</gene>
<proteinExistence type="predicted"/>
<dbReference type="KEGG" id="beg:INE88_01122"/>
<sequence length="61" mass="7126">MSDLVRLLIVILLFNSSKYLVTFVSEKLVAEYLRSIFLFILYLIEKYNDNVLLGFVPLVII</sequence>
<accession>A0A975Q5D0</accession>
<reference evidence="1" key="1">
    <citation type="journal article" date="2021" name="PLoS Genet.">
        <title>Mobile Type VI secretion system loci of the gut Bacteroidales display extensive intra-ecosystem transfer, multi-species spread and geographical clustering.</title>
        <authorList>
            <person name="Garcia-Bayona L."/>
            <person name="Coyne M.J."/>
            <person name="Comstock L.E."/>
        </authorList>
    </citation>
    <scope>NUCLEOTIDE SEQUENCE</scope>
    <source>
        <strain evidence="1">CL11T00C20</strain>
    </source>
</reference>
<dbReference type="EMBL" id="CP072227">
    <property type="protein sequence ID" value="QUT44332.1"/>
    <property type="molecule type" value="Genomic_DNA"/>
</dbReference>
<evidence type="ECO:0000313" key="1">
    <source>
        <dbReference type="EMBL" id="QUT44332.1"/>
    </source>
</evidence>
<protein>
    <submittedName>
        <fullName evidence="1">Uncharacterized protein</fullName>
    </submittedName>
</protein>
<organism evidence="1 2">
    <name type="scientific">Bacteroides eggerthii</name>
    <dbReference type="NCBI Taxonomy" id="28111"/>
    <lineage>
        <taxon>Bacteria</taxon>
        <taxon>Pseudomonadati</taxon>
        <taxon>Bacteroidota</taxon>
        <taxon>Bacteroidia</taxon>
        <taxon>Bacteroidales</taxon>
        <taxon>Bacteroidaceae</taxon>
        <taxon>Bacteroides</taxon>
    </lineage>
</organism>
<evidence type="ECO:0000313" key="2">
    <source>
        <dbReference type="Proteomes" id="UP000679226"/>
    </source>
</evidence>
<name>A0A975Q5D0_9BACE</name>